<evidence type="ECO:0000256" key="1">
    <source>
        <dbReference type="PIRSR" id="PIRSR006816-2"/>
    </source>
</evidence>
<dbReference type="InterPro" id="IPR017938">
    <property type="entry name" value="Riboflavin_synthase-like_b-brl"/>
</dbReference>
<dbReference type="GO" id="GO:0051537">
    <property type="term" value="F:2 iron, 2 sulfur cluster binding"/>
    <property type="evidence" value="ECO:0007669"/>
    <property type="project" value="UniProtKB-KW"/>
</dbReference>
<evidence type="ECO:0000259" key="2">
    <source>
        <dbReference type="PROSITE" id="PS51384"/>
    </source>
</evidence>
<dbReference type="InterPro" id="IPR014260">
    <property type="entry name" value="Sulphite_reductase_B"/>
</dbReference>
<dbReference type="GO" id="GO:0016491">
    <property type="term" value="F:oxidoreductase activity"/>
    <property type="evidence" value="ECO:0007669"/>
    <property type="project" value="InterPro"/>
</dbReference>
<dbReference type="GO" id="GO:0050660">
    <property type="term" value="F:flavin adenine dinucleotide binding"/>
    <property type="evidence" value="ECO:0007669"/>
    <property type="project" value="InterPro"/>
</dbReference>
<dbReference type="CDD" id="cd06221">
    <property type="entry name" value="sulfite_reductase_like"/>
    <property type="match status" value="1"/>
</dbReference>
<evidence type="ECO:0000313" key="3">
    <source>
        <dbReference type="EMBL" id="AIY84918.1"/>
    </source>
</evidence>
<feature type="binding site" evidence="1">
    <location>
        <position position="248"/>
    </location>
    <ligand>
        <name>[2Fe-2S] cluster</name>
        <dbReference type="ChEBI" id="CHEBI:190135"/>
    </ligand>
</feature>
<dbReference type="SUPFAM" id="SSF52343">
    <property type="entry name" value="Ferredoxin reductase-like, C-terminal NADP-linked domain"/>
    <property type="match status" value="1"/>
</dbReference>
<proteinExistence type="predicted"/>
<dbReference type="RefSeq" id="WP_039310808.1">
    <property type="nucleotide sequence ID" value="NZ_CP006905.1"/>
</dbReference>
<protein>
    <submittedName>
        <fullName evidence="3">Sulfite reductase, subunit B</fullName>
    </submittedName>
</protein>
<dbReference type="PROSITE" id="PS51384">
    <property type="entry name" value="FAD_FR"/>
    <property type="match status" value="1"/>
</dbReference>
<dbReference type="AlphaFoldDB" id="A0A0A7FZ97"/>
<feature type="binding site" evidence="1">
    <location>
        <position position="240"/>
    </location>
    <ligand>
        <name>[2Fe-2S] cluster</name>
        <dbReference type="ChEBI" id="CHEBI:190135"/>
    </ligand>
</feature>
<reference evidence="3 4" key="1">
    <citation type="journal article" date="2015" name="Infect. Genet. Evol.">
        <title>Genomic sequences of six botulinum neurotoxin-producing strains representing three clostridial species illustrate the mobility and diversity of botulinum neurotoxin genes.</title>
        <authorList>
            <person name="Smith T.J."/>
            <person name="Hill K.K."/>
            <person name="Xie G."/>
            <person name="Foley B.T."/>
            <person name="Williamson C.H."/>
            <person name="Foster J.T."/>
            <person name="Johnson S.L."/>
            <person name="Chertkov O."/>
            <person name="Teshima H."/>
            <person name="Gibbons H.S."/>
            <person name="Johnsky L.A."/>
            <person name="Karavis M.A."/>
            <person name="Smith L.A."/>
        </authorList>
    </citation>
    <scope>NUCLEOTIDE SEQUENCE [LARGE SCALE GENOMIC DNA]</scope>
    <source>
        <strain evidence="3">Sullivan</strain>
    </source>
</reference>
<dbReference type="InterPro" id="IPR017927">
    <property type="entry name" value="FAD-bd_FR_type"/>
</dbReference>
<dbReference type="PRINTS" id="PR00406">
    <property type="entry name" value="CYTB5RDTASE"/>
</dbReference>
<dbReference type="eggNOG" id="COG0543">
    <property type="taxonomic scope" value="Bacteria"/>
</dbReference>
<dbReference type="InterPro" id="IPR050353">
    <property type="entry name" value="PyrK_electron_transfer"/>
</dbReference>
<dbReference type="STRING" id="1561.NPD11_2826"/>
<dbReference type="HOGENOM" id="CLU_003827_1_1_9"/>
<keyword evidence="1" id="KW-0408">Iron</keyword>
<feature type="domain" description="FAD-binding FR-type" evidence="2">
    <location>
        <begin position="6"/>
        <end position="97"/>
    </location>
</feature>
<dbReference type="InterPro" id="IPR019480">
    <property type="entry name" value="Dihydroorotate_DH_Fe-S-bd"/>
</dbReference>
<dbReference type="OrthoDB" id="9796486at2"/>
<dbReference type="SUPFAM" id="SSF63380">
    <property type="entry name" value="Riboflavin synthase domain-like"/>
    <property type="match status" value="1"/>
</dbReference>
<accession>A0A0A7FZ97</accession>
<dbReference type="Pfam" id="PF10418">
    <property type="entry name" value="DHODB_Fe-S_bind"/>
    <property type="match status" value="1"/>
</dbReference>
<name>A0A0A7FZ97_9CLOT</name>
<dbReference type="PANTHER" id="PTHR43513:SF1">
    <property type="entry name" value="ANAEROBIC SULFITE REDUCTASE SUBUNIT B"/>
    <property type="match status" value="1"/>
</dbReference>
<keyword evidence="4" id="KW-1185">Reference proteome</keyword>
<dbReference type="KEGG" id="cbv:U729_149"/>
<keyword evidence="1" id="KW-0001">2Fe-2S</keyword>
<dbReference type="GeneID" id="60853659"/>
<dbReference type="Gene3D" id="3.40.50.80">
    <property type="entry name" value="Nucleotide-binding domain of ferredoxin-NADP reductase (FNR) module"/>
    <property type="match status" value="1"/>
</dbReference>
<dbReference type="Pfam" id="PF00175">
    <property type="entry name" value="NAD_binding_1"/>
    <property type="match status" value="1"/>
</dbReference>
<dbReference type="NCBIfam" id="TIGR02911">
    <property type="entry name" value="sulfite_red_B"/>
    <property type="match status" value="1"/>
</dbReference>
<evidence type="ECO:0000313" key="4">
    <source>
        <dbReference type="Proteomes" id="UP000030635"/>
    </source>
</evidence>
<keyword evidence="1" id="KW-0479">Metal-binding</keyword>
<dbReference type="Gene3D" id="2.40.30.10">
    <property type="entry name" value="Translation factors"/>
    <property type="match status" value="1"/>
</dbReference>
<dbReference type="PANTHER" id="PTHR43513">
    <property type="entry name" value="DIHYDROOROTATE DEHYDROGENASE B (NAD(+)), ELECTRON TRANSFER SUBUNIT"/>
    <property type="match status" value="1"/>
</dbReference>
<keyword evidence="1" id="KW-0411">Iron-sulfur</keyword>
<dbReference type="GO" id="GO:0006221">
    <property type="term" value="P:pyrimidine nucleotide biosynthetic process"/>
    <property type="evidence" value="ECO:0007669"/>
    <property type="project" value="InterPro"/>
</dbReference>
<feature type="binding site" evidence="1">
    <location>
        <position position="232"/>
    </location>
    <ligand>
        <name>[2Fe-2S] cluster</name>
        <dbReference type="ChEBI" id="CHEBI:190135"/>
    </ligand>
</feature>
<feature type="binding site" evidence="1">
    <location>
        <position position="237"/>
    </location>
    <ligand>
        <name>[2Fe-2S] cluster</name>
        <dbReference type="ChEBI" id="CHEBI:190135"/>
    </ligand>
</feature>
<dbReference type="GO" id="GO:0046872">
    <property type="term" value="F:metal ion binding"/>
    <property type="evidence" value="ECO:0007669"/>
    <property type="project" value="UniProtKB-KW"/>
</dbReference>
<dbReference type="PIRSF" id="PIRSF006816">
    <property type="entry name" value="Cyc3_hyd_g"/>
    <property type="match status" value="1"/>
</dbReference>
<dbReference type="InterPro" id="IPR039261">
    <property type="entry name" value="FNR_nucleotide-bd"/>
</dbReference>
<dbReference type="InterPro" id="IPR012165">
    <property type="entry name" value="Cyt_c3_hydrogenase_gsu"/>
</dbReference>
<organism evidence="3 4">
    <name type="scientific">Clostridium baratii str. Sullivan</name>
    <dbReference type="NCBI Taxonomy" id="1415775"/>
    <lineage>
        <taxon>Bacteria</taxon>
        <taxon>Bacillati</taxon>
        <taxon>Bacillota</taxon>
        <taxon>Clostridia</taxon>
        <taxon>Eubacteriales</taxon>
        <taxon>Clostridiaceae</taxon>
        <taxon>Clostridium</taxon>
    </lineage>
</organism>
<comment type="cofactor">
    <cofactor evidence="1">
        <name>[2Fe-2S] cluster</name>
        <dbReference type="ChEBI" id="CHEBI:190135"/>
    </cofactor>
    <text evidence="1">Binds 1 [2Fe-2S] cluster per subunit.</text>
</comment>
<sequence>MINNDYIPFPSKILEVIEHTDIEYTFRMEFKGDVKPGQFFEVSIPRFGEAPISVSGIGENFVDLTIRRVGKVTNEIFKNYVGDKLFMRGPYGNGFDVNNYRGKELIVVAGGTGLSPVRGVVNHFAKNSDETKGLTLITGFKSPKDMLFKEDLKAWKNECNLIVTVDSAEEGYEGNVGLVTKYIPDVKIEDMENVQVIVVGPPMMMKFAVLEFLKRGIKEENIWISQERKMCCGLGKCGHCKIDDTYICLDGPVFNYTKGKLLID</sequence>
<dbReference type="EMBL" id="CP006905">
    <property type="protein sequence ID" value="AIY84918.1"/>
    <property type="molecule type" value="Genomic_DNA"/>
</dbReference>
<dbReference type="Proteomes" id="UP000030635">
    <property type="component" value="Chromosome"/>
</dbReference>
<gene>
    <name evidence="3" type="primary">asrB</name>
    <name evidence="3" type="ORF">U729_149</name>
</gene>
<dbReference type="InterPro" id="IPR001433">
    <property type="entry name" value="OxRdtase_FAD/NAD-bd"/>
</dbReference>